<dbReference type="InterPro" id="IPR045864">
    <property type="entry name" value="aa-tRNA-synth_II/BPL/LPL"/>
</dbReference>
<dbReference type="InterPro" id="IPR041715">
    <property type="entry name" value="HisRS-like_core"/>
</dbReference>
<dbReference type="AlphaFoldDB" id="A0A399FXW6"/>
<dbReference type="Gene3D" id="3.30.930.10">
    <property type="entry name" value="Bira Bifunctional Protein, Domain 2"/>
    <property type="match status" value="1"/>
</dbReference>
<evidence type="ECO:0000313" key="2">
    <source>
        <dbReference type="EMBL" id="UOE21473.1"/>
    </source>
</evidence>
<keyword evidence="3" id="KW-1185">Reference proteome</keyword>
<proteinExistence type="predicted"/>
<evidence type="ECO:0000259" key="1">
    <source>
        <dbReference type="Pfam" id="PF13393"/>
    </source>
</evidence>
<protein>
    <submittedName>
        <fullName evidence="2">ATP phosphoribosyltransferase regulatory subunit</fullName>
    </submittedName>
</protein>
<organism evidence="2 3">
    <name type="scientific">Thermobifida halotolerans</name>
    <dbReference type="NCBI Taxonomy" id="483545"/>
    <lineage>
        <taxon>Bacteria</taxon>
        <taxon>Bacillati</taxon>
        <taxon>Actinomycetota</taxon>
        <taxon>Actinomycetes</taxon>
        <taxon>Streptosporangiales</taxon>
        <taxon>Nocardiopsidaceae</taxon>
        <taxon>Thermobifida</taxon>
    </lineage>
</organism>
<keyword evidence="2" id="KW-0328">Glycosyltransferase</keyword>
<sequence length="80" mass="8587">MAADAEVITFVSGALRALGVPAEAVRVRLSDVRIFRALAKRSGFDEESTVAVKECLDALAECRAGKLPERVEALTERLGN</sequence>
<reference evidence="2" key="1">
    <citation type="submission" date="2020-10" db="EMBL/GenBank/DDBJ databases">
        <title>De novo genome project of the cellulose decomposer Thermobifida halotolerans type strain.</title>
        <authorList>
            <person name="Nagy I."/>
            <person name="Horvath B."/>
            <person name="Kukolya J."/>
            <person name="Nagy I."/>
            <person name="Orsini M."/>
        </authorList>
    </citation>
    <scope>NUCLEOTIDE SEQUENCE</scope>
    <source>
        <strain evidence="2">DSM 44931</strain>
    </source>
</reference>
<dbReference type="SUPFAM" id="SSF55681">
    <property type="entry name" value="Class II aaRS and biotin synthetases"/>
    <property type="match status" value="1"/>
</dbReference>
<gene>
    <name evidence="2" type="ORF">NI17_010405</name>
</gene>
<dbReference type="Proteomes" id="UP000265719">
    <property type="component" value="Chromosome"/>
</dbReference>
<accession>A0A399FXW6</accession>
<dbReference type="Pfam" id="PF13393">
    <property type="entry name" value="tRNA-synt_His"/>
    <property type="match status" value="1"/>
</dbReference>
<feature type="domain" description="Class II Histidinyl-tRNA synthetase (HisRS)-like catalytic core" evidence="1">
    <location>
        <begin position="2"/>
        <end position="60"/>
    </location>
</feature>
<dbReference type="OrthoDB" id="9801867at2"/>
<dbReference type="KEGG" id="thao:NI17_010405"/>
<evidence type="ECO:0000313" key="3">
    <source>
        <dbReference type="Proteomes" id="UP000265719"/>
    </source>
</evidence>
<dbReference type="EMBL" id="CP063196">
    <property type="protein sequence ID" value="UOE21473.1"/>
    <property type="molecule type" value="Genomic_DNA"/>
</dbReference>
<keyword evidence="2" id="KW-0808">Transferase</keyword>
<name>A0A399FXW6_9ACTN</name>
<dbReference type="GO" id="GO:0016757">
    <property type="term" value="F:glycosyltransferase activity"/>
    <property type="evidence" value="ECO:0007669"/>
    <property type="project" value="UniProtKB-KW"/>
</dbReference>